<dbReference type="FunFam" id="3.30.1370.10:FF:000001">
    <property type="entry name" value="Polyribonucleotide nucleotidyltransferase"/>
    <property type="match status" value="1"/>
</dbReference>
<comment type="subcellular location">
    <subcellularLocation>
        <location evidence="1 9">Cytoplasm</location>
    </subcellularLocation>
</comment>
<dbReference type="SUPFAM" id="SSF54791">
    <property type="entry name" value="Eukaryotic type KH-domain (KH-domain type I)"/>
    <property type="match status" value="1"/>
</dbReference>
<keyword evidence="12" id="KW-1185">Reference proteome</keyword>
<dbReference type="GO" id="GO:0000175">
    <property type="term" value="F:3'-5'-RNA exonuclease activity"/>
    <property type="evidence" value="ECO:0007669"/>
    <property type="project" value="TreeGrafter"/>
</dbReference>
<dbReference type="InterPro" id="IPR012340">
    <property type="entry name" value="NA-bd_OB-fold"/>
</dbReference>
<accession>A0A1M5NI58</accession>
<dbReference type="PIRSF" id="PIRSF005499">
    <property type="entry name" value="PNPase"/>
    <property type="match status" value="1"/>
</dbReference>
<dbReference type="AlphaFoldDB" id="A0A1M5NI58"/>
<dbReference type="InterPro" id="IPR001247">
    <property type="entry name" value="ExoRNase_PH_dom1"/>
</dbReference>
<sequence length="698" mass="76502">MFEHKIFKMELAGREFSVEIGKIAELASGSAILRYGETMVMVNVSKSAKPRDGIDFFPLSVDYEEKLYSVGKIPGGFLKREGKPSEKAILTSRLIDRPIRPLFPKGFRNDVQVVATVLSVDQDCTPDIVAMIGSSVALSISEIPFNGPTGSVLVGLVDGALVANPTAQQREKSSMHLVVSGTKDAIMMVEAGAEEIPEALMLEAILFAHEEIKKIVAFIEEIVAEVGKEKMDVDLHQVNAEVEKSVREFATADMKEAVKTVEKLERMENMEAVKAATLEHFEDIVEEYGSDIEEVLQDIIKEEVRKLIVHEKVRPDNRKLDEIRPISCDNGFIPRAHGSGLFTRGQTQVMTITTLGALGDVQILDGLDDEENKRYMHHYNFPAYSVGEARPSRGPGRREIGHGALAERALVPVLPSKEEFPYAIRLVSEVLSSNGSTSQGSVCGSTLSLLDAGVPLKDMVAGIAMGLIKHDGKVAVLSDIQGMEDHLGDMDFKVAGTEKGITAIQMDIKIAGIDEEVLRGALSQARVGRIHILNEMRKTIDKPNEELSKYAPKIVTMNINPDKIRDVIGPGGKVITKIIDETGVKIDIEQTGEVFISGVDPDMINLAQKLINDIVAEAEVGQTYKGKVTRIMNFGAFVEILPGKEGLLHISHIAHERVAKVEDVLNIGDEVEVKVTEIDEKGRVNLSRKVLLPKVEKK</sequence>
<dbReference type="InterPro" id="IPR004087">
    <property type="entry name" value="KH_dom"/>
</dbReference>
<dbReference type="GO" id="GO:0003723">
    <property type="term" value="F:RNA binding"/>
    <property type="evidence" value="ECO:0007669"/>
    <property type="project" value="UniProtKB-UniRule"/>
</dbReference>
<evidence type="ECO:0000256" key="9">
    <source>
        <dbReference type="HAMAP-Rule" id="MF_01595"/>
    </source>
</evidence>
<dbReference type="InterPro" id="IPR036456">
    <property type="entry name" value="PNPase_PH_RNA-bd_sf"/>
</dbReference>
<comment type="catalytic activity">
    <reaction evidence="9">
        <text>RNA(n+1) + phosphate = RNA(n) + a ribonucleoside 5'-diphosphate</text>
        <dbReference type="Rhea" id="RHEA:22096"/>
        <dbReference type="Rhea" id="RHEA-COMP:14527"/>
        <dbReference type="Rhea" id="RHEA-COMP:17342"/>
        <dbReference type="ChEBI" id="CHEBI:43474"/>
        <dbReference type="ChEBI" id="CHEBI:57930"/>
        <dbReference type="ChEBI" id="CHEBI:140395"/>
        <dbReference type="EC" id="2.7.7.8"/>
    </reaction>
</comment>
<dbReference type="Pfam" id="PF00013">
    <property type="entry name" value="KH_1"/>
    <property type="match status" value="1"/>
</dbReference>
<proteinExistence type="inferred from homology"/>
<feature type="binding site" evidence="9">
    <location>
        <position position="485"/>
    </location>
    <ligand>
        <name>Mg(2+)</name>
        <dbReference type="ChEBI" id="CHEBI:18420"/>
    </ligand>
</feature>
<keyword evidence="5 9" id="KW-0548">Nucleotidyltransferase</keyword>
<feature type="binding site" evidence="9">
    <location>
        <position position="491"/>
    </location>
    <ligand>
        <name>Mg(2+)</name>
        <dbReference type="ChEBI" id="CHEBI:18420"/>
    </ligand>
</feature>
<evidence type="ECO:0000259" key="10">
    <source>
        <dbReference type="PROSITE" id="PS50126"/>
    </source>
</evidence>
<evidence type="ECO:0000313" key="12">
    <source>
        <dbReference type="Proteomes" id="UP000243255"/>
    </source>
</evidence>
<dbReference type="Pfam" id="PF00575">
    <property type="entry name" value="S1"/>
    <property type="match status" value="1"/>
</dbReference>
<name>A0A1M5NI58_9FIRM</name>
<comment type="cofactor">
    <cofactor evidence="9">
        <name>Mg(2+)</name>
        <dbReference type="ChEBI" id="CHEBI:18420"/>
    </cofactor>
</comment>
<dbReference type="Pfam" id="PF03726">
    <property type="entry name" value="PNPase"/>
    <property type="match status" value="1"/>
</dbReference>
<dbReference type="Gene3D" id="2.40.50.140">
    <property type="entry name" value="Nucleic acid-binding proteins"/>
    <property type="match status" value="1"/>
</dbReference>
<dbReference type="CDD" id="cd04472">
    <property type="entry name" value="S1_PNPase"/>
    <property type="match status" value="1"/>
</dbReference>
<keyword evidence="7 9" id="KW-0460">Magnesium</keyword>
<keyword evidence="6 9" id="KW-0479">Metal-binding</keyword>
<dbReference type="SUPFAM" id="SSF55666">
    <property type="entry name" value="Ribonuclease PH domain 2-like"/>
    <property type="match status" value="2"/>
</dbReference>
<dbReference type="PANTHER" id="PTHR11252">
    <property type="entry name" value="POLYRIBONUCLEOTIDE NUCLEOTIDYLTRANSFERASE"/>
    <property type="match status" value="1"/>
</dbReference>
<dbReference type="Pfam" id="PF03725">
    <property type="entry name" value="RNase_PH_C"/>
    <property type="match status" value="1"/>
</dbReference>
<evidence type="ECO:0000256" key="4">
    <source>
        <dbReference type="ARBA" id="ARBA00022679"/>
    </source>
</evidence>
<dbReference type="EMBL" id="FQWX01000010">
    <property type="protein sequence ID" value="SHG89172.1"/>
    <property type="molecule type" value="Genomic_DNA"/>
</dbReference>
<keyword evidence="3 9" id="KW-0963">Cytoplasm</keyword>
<evidence type="ECO:0000256" key="1">
    <source>
        <dbReference type="ARBA" id="ARBA00004496"/>
    </source>
</evidence>
<evidence type="ECO:0000313" key="11">
    <source>
        <dbReference type="EMBL" id="SHG89172.1"/>
    </source>
</evidence>
<dbReference type="HAMAP" id="MF_01595">
    <property type="entry name" value="PNPase"/>
    <property type="match status" value="1"/>
</dbReference>
<reference evidence="12" key="1">
    <citation type="submission" date="2016-11" db="EMBL/GenBank/DDBJ databases">
        <authorList>
            <person name="Varghese N."/>
            <person name="Submissions S."/>
        </authorList>
    </citation>
    <scope>NUCLEOTIDE SEQUENCE [LARGE SCALE GENOMIC DNA]</scope>
    <source>
        <strain evidence="12">DSM 2635</strain>
    </source>
</reference>
<dbReference type="NCBIfam" id="TIGR03591">
    <property type="entry name" value="polynuc_phos"/>
    <property type="match status" value="1"/>
</dbReference>
<feature type="domain" description="S1 motif" evidence="10">
    <location>
        <begin position="621"/>
        <end position="689"/>
    </location>
</feature>
<evidence type="ECO:0000256" key="3">
    <source>
        <dbReference type="ARBA" id="ARBA00022490"/>
    </source>
</evidence>
<dbReference type="Gene3D" id="3.30.1370.10">
    <property type="entry name" value="K Homology domain, type 1"/>
    <property type="match status" value="1"/>
</dbReference>
<dbReference type="SUPFAM" id="SSF50249">
    <property type="entry name" value="Nucleic acid-binding proteins"/>
    <property type="match status" value="1"/>
</dbReference>
<dbReference type="GO" id="GO:0006402">
    <property type="term" value="P:mRNA catabolic process"/>
    <property type="evidence" value="ECO:0007669"/>
    <property type="project" value="UniProtKB-UniRule"/>
</dbReference>
<dbReference type="InterPro" id="IPR012162">
    <property type="entry name" value="PNPase"/>
</dbReference>
<evidence type="ECO:0000256" key="2">
    <source>
        <dbReference type="ARBA" id="ARBA00007404"/>
    </source>
</evidence>
<dbReference type="STRING" id="1121321.SAMN04488530_11070"/>
<dbReference type="RefSeq" id="WP_073125427.1">
    <property type="nucleotide sequence ID" value="NZ_BAABCH010000101.1"/>
</dbReference>
<dbReference type="InterPro" id="IPR004088">
    <property type="entry name" value="KH_dom_type_1"/>
</dbReference>
<organism evidence="11 12">
    <name type="scientific">Asaccharospora irregularis DSM 2635</name>
    <dbReference type="NCBI Taxonomy" id="1121321"/>
    <lineage>
        <taxon>Bacteria</taxon>
        <taxon>Bacillati</taxon>
        <taxon>Bacillota</taxon>
        <taxon>Clostridia</taxon>
        <taxon>Peptostreptococcales</taxon>
        <taxon>Peptostreptococcaceae</taxon>
        <taxon>Asaccharospora</taxon>
    </lineage>
</organism>
<comment type="function">
    <text evidence="9">Involved in mRNA degradation. Catalyzes the phosphorolysis of single-stranded polyribonucleotides processively in the 3'- to 5'-direction.</text>
</comment>
<dbReference type="NCBIfam" id="NF008805">
    <property type="entry name" value="PRK11824.1"/>
    <property type="match status" value="1"/>
</dbReference>
<dbReference type="InterPro" id="IPR036612">
    <property type="entry name" value="KH_dom_type_1_sf"/>
</dbReference>
<dbReference type="OrthoDB" id="9804305at2"/>
<dbReference type="InterPro" id="IPR003029">
    <property type="entry name" value="S1_domain"/>
</dbReference>
<dbReference type="SUPFAM" id="SSF46915">
    <property type="entry name" value="Polynucleotide phosphorylase/guanosine pentaphosphate synthase (PNPase/GPSI), domain 3"/>
    <property type="match status" value="1"/>
</dbReference>
<dbReference type="SMART" id="SM00322">
    <property type="entry name" value="KH"/>
    <property type="match status" value="1"/>
</dbReference>
<keyword evidence="8 9" id="KW-0694">RNA-binding</keyword>
<dbReference type="InterPro" id="IPR027408">
    <property type="entry name" value="PNPase/RNase_PH_dom_sf"/>
</dbReference>
<gene>
    <name evidence="9" type="primary">pnp</name>
    <name evidence="11" type="ORF">SAMN04488530_11070</name>
</gene>
<dbReference type="InterPro" id="IPR020568">
    <property type="entry name" value="Ribosomal_Su5_D2-typ_SF"/>
</dbReference>
<dbReference type="FunFam" id="2.40.50.140:FF:000023">
    <property type="entry name" value="Polyribonucleotide nucleotidyltransferase"/>
    <property type="match status" value="1"/>
</dbReference>
<dbReference type="Pfam" id="PF01138">
    <property type="entry name" value="RNase_PH"/>
    <property type="match status" value="2"/>
</dbReference>
<evidence type="ECO:0000256" key="5">
    <source>
        <dbReference type="ARBA" id="ARBA00022695"/>
    </source>
</evidence>
<protein>
    <recommendedName>
        <fullName evidence="9">Polyribonucleotide nucleotidyltransferase</fullName>
        <ecNumber evidence="9">2.7.7.8</ecNumber>
    </recommendedName>
    <alternativeName>
        <fullName evidence="9">Polynucleotide phosphorylase</fullName>
        <shortName evidence="9">PNPase</shortName>
    </alternativeName>
</protein>
<evidence type="ECO:0000256" key="8">
    <source>
        <dbReference type="ARBA" id="ARBA00022884"/>
    </source>
</evidence>
<dbReference type="GO" id="GO:0005829">
    <property type="term" value="C:cytosol"/>
    <property type="evidence" value="ECO:0007669"/>
    <property type="project" value="TreeGrafter"/>
</dbReference>
<dbReference type="FunFam" id="3.30.230.70:FF:000002">
    <property type="entry name" value="Polyribonucleotide nucleotidyltransferase"/>
    <property type="match status" value="1"/>
</dbReference>
<dbReference type="InterPro" id="IPR036345">
    <property type="entry name" value="ExoRNase_PH_dom2_sf"/>
</dbReference>
<dbReference type="InterPro" id="IPR015847">
    <property type="entry name" value="ExoRNase_PH_dom2"/>
</dbReference>
<dbReference type="GO" id="GO:0000287">
    <property type="term" value="F:magnesium ion binding"/>
    <property type="evidence" value="ECO:0007669"/>
    <property type="project" value="UniProtKB-UniRule"/>
</dbReference>
<dbReference type="CDD" id="cd02393">
    <property type="entry name" value="KH-I_PNPase"/>
    <property type="match status" value="1"/>
</dbReference>
<dbReference type="PANTHER" id="PTHR11252:SF0">
    <property type="entry name" value="POLYRIBONUCLEOTIDE NUCLEOTIDYLTRANSFERASE 1, MITOCHONDRIAL"/>
    <property type="match status" value="1"/>
</dbReference>
<dbReference type="SUPFAM" id="SSF54211">
    <property type="entry name" value="Ribosomal protein S5 domain 2-like"/>
    <property type="match status" value="2"/>
</dbReference>
<dbReference type="InterPro" id="IPR015848">
    <property type="entry name" value="PNPase_PH_RNA-bd_bac/org-type"/>
</dbReference>
<dbReference type="GO" id="GO:0004654">
    <property type="term" value="F:polyribonucleotide nucleotidyltransferase activity"/>
    <property type="evidence" value="ECO:0007669"/>
    <property type="project" value="UniProtKB-UniRule"/>
</dbReference>
<dbReference type="GO" id="GO:0006396">
    <property type="term" value="P:RNA processing"/>
    <property type="evidence" value="ECO:0007669"/>
    <property type="project" value="InterPro"/>
</dbReference>
<dbReference type="PROSITE" id="PS50084">
    <property type="entry name" value="KH_TYPE_1"/>
    <property type="match status" value="1"/>
</dbReference>
<dbReference type="CDD" id="cd11363">
    <property type="entry name" value="RNase_PH_PNPase_1"/>
    <property type="match status" value="1"/>
</dbReference>
<keyword evidence="4 9" id="KW-0808">Transferase</keyword>
<comment type="similarity">
    <text evidence="2 9">Belongs to the polyribonucleotide nucleotidyltransferase family.</text>
</comment>
<dbReference type="Gene3D" id="3.30.230.70">
    <property type="entry name" value="GHMP Kinase, N-terminal domain"/>
    <property type="match status" value="2"/>
</dbReference>
<dbReference type="FunFam" id="3.30.230.70:FF:000001">
    <property type="entry name" value="Polyribonucleotide nucleotidyltransferase"/>
    <property type="match status" value="1"/>
</dbReference>
<dbReference type="CDD" id="cd11364">
    <property type="entry name" value="RNase_PH_PNPase_2"/>
    <property type="match status" value="1"/>
</dbReference>
<dbReference type="EC" id="2.7.7.8" evidence="9"/>
<evidence type="ECO:0000256" key="6">
    <source>
        <dbReference type="ARBA" id="ARBA00022723"/>
    </source>
</evidence>
<dbReference type="Proteomes" id="UP000243255">
    <property type="component" value="Unassembled WGS sequence"/>
</dbReference>
<dbReference type="PROSITE" id="PS50126">
    <property type="entry name" value="S1"/>
    <property type="match status" value="1"/>
</dbReference>
<dbReference type="SMART" id="SM00316">
    <property type="entry name" value="S1"/>
    <property type="match status" value="1"/>
</dbReference>
<evidence type="ECO:0000256" key="7">
    <source>
        <dbReference type="ARBA" id="ARBA00022842"/>
    </source>
</evidence>